<dbReference type="InterPro" id="IPR045864">
    <property type="entry name" value="aa-tRNA-synth_II/BPL/LPL"/>
</dbReference>
<proteinExistence type="inferred from homology"/>
<reference evidence="20 21" key="1">
    <citation type="submission" date="2019-03" db="EMBL/GenBank/DDBJ databases">
        <title>Genomic Encyclopedia of Type Strains, Phase III (KMG-III): the genomes of soil and plant-associated and newly described type strains.</title>
        <authorList>
            <person name="Whitman W."/>
        </authorList>
    </citation>
    <scope>NUCLEOTIDE SEQUENCE [LARGE SCALE GENOMIC DNA]</scope>
    <source>
        <strain evidence="20 21">CECT 8976</strain>
    </source>
</reference>
<dbReference type="FunFam" id="3.30.56.10:FF:000002">
    <property type="entry name" value="Phenylalanine--tRNA ligase beta subunit"/>
    <property type="match status" value="1"/>
</dbReference>
<keyword evidence="4 15" id="KW-0963">Cytoplasm</keyword>
<evidence type="ECO:0000256" key="6">
    <source>
        <dbReference type="ARBA" id="ARBA00022598"/>
    </source>
</evidence>
<dbReference type="SUPFAM" id="SSF54991">
    <property type="entry name" value="Anticodon-binding domain of PheRS"/>
    <property type="match status" value="1"/>
</dbReference>
<dbReference type="SMART" id="SM00874">
    <property type="entry name" value="B5"/>
    <property type="match status" value="1"/>
</dbReference>
<dbReference type="FunFam" id="3.30.70.380:FF:000001">
    <property type="entry name" value="Phenylalanine--tRNA ligase beta subunit"/>
    <property type="match status" value="1"/>
</dbReference>
<dbReference type="GO" id="GO:0009328">
    <property type="term" value="C:phenylalanine-tRNA ligase complex"/>
    <property type="evidence" value="ECO:0007669"/>
    <property type="project" value="TreeGrafter"/>
</dbReference>
<dbReference type="FunFam" id="2.40.50.140:FF:000045">
    <property type="entry name" value="Phenylalanine--tRNA ligase beta subunit"/>
    <property type="match status" value="1"/>
</dbReference>
<dbReference type="HAMAP" id="MF_00283">
    <property type="entry name" value="Phe_tRNA_synth_beta1"/>
    <property type="match status" value="1"/>
</dbReference>
<evidence type="ECO:0000256" key="10">
    <source>
        <dbReference type="ARBA" id="ARBA00022842"/>
    </source>
</evidence>
<dbReference type="PROSITE" id="PS50886">
    <property type="entry name" value="TRBD"/>
    <property type="match status" value="1"/>
</dbReference>
<evidence type="ECO:0000259" key="17">
    <source>
        <dbReference type="PROSITE" id="PS50886"/>
    </source>
</evidence>
<evidence type="ECO:0000256" key="9">
    <source>
        <dbReference type="ARBA" id="ARBA00022840"/>
    </source>
</evidence>
<dbReference type="Gene3D" id="3.30.70.380">
    <property type="entry name" value="Ferrodoxin-fold anticodon-binding domain"/>
    <property type="match status" value="1"/>
</dbReference>
<feature type="domain" description="TRNA-binding" evidence="17">
    <location>
        <begin position="39"/>
        <end position="148"/>
    </location>
</feature>
<evidence type="ECO:0000256" key="5">
    <source>
        <dbReference type="ARBA" id="ARBA00022555"/>
    </source>
</evidence>
<name>A0A4R7B8A4_9NEIS</name>
<comment type="caution">
    <text evidence="20">The sequence shown here is derived from an EMBL/GenBank/DDBJ whole genome shotgun (WGS) entry which is preliminary data.</text>
</comment>
<dbReference type="PANTHER" id="PTHR10947">
    <property type="entry name" value="PHENYLALANYL-TRNA SYNTHETASE BETA CHAIN AND LEUCINE-RICH REPEAT-CONTAINING PROTEIN 47"/>
    <property type="match status" value="1"/>
</dbReference>
<dbReference type="InterPro" id="IPR005121">
    <property type="entry name" value="Fdx_antiC-bd"/>
</dbReference>
<keyword evidence="12 15" id="KW-0648">Protein biosynthesis</keyword>
<dbReference type="GO" id="GO:0006432">
    <property type="term" value="P:phenylalanyl-tRNA aminoacylation"/>
    <property type="evidence" value="ECO:0007669"/>
    <property type="project" value="UniProtKB-UniRule"/>
</dbReference>
<dbReference type="GO" id="GO:0000287">
    <property type="term" value="F:magnesium ion binding"/>
    <property type="evidence" value="ECO:0007669"/>
    <property type="project" value="UniProtKB-UniRule"/>
</dbReference>
<dbReference type="InterPro" id="IPR020825">
    <property type="entry name" value="Phe-tRNA_synthase-like_B3/B4"/>
</dbReference>
<dbReference type="InterPro" id="IPR045060">
    <property type="entry name" value="Phe-tRNA-ligase_IIc_bsu"/>
</dbReference>
<dbReference type="SUPFAM" id="SSF56037">
    <property type="entry name" value="PheT/TilS domain"/>
    <property type="match status" value="1"/>
</dbReference>
<dbReference type="InterPro" id="IPR004532">
    <property type="entry name" value="Phe-tRNA-ligase_IIc_bsu_bact"/>
</dbReference>
<dbReference type="InterPro" id="IPR002547">
    <property type="entry name" value="tRNA-bd_dom"/>
</dbReference>
<feature type="domain" description="B5" evidence="19">
    <location>
        <begin position="399"/>
        <end position="474"/>
    </location>
</feature>
<evidence type="ECO:0000256" key="2">
    <source>
        <dbReference type="ARBA" id="ARBA00008653"/>
    </source>
</evidence>
<dbReference type="EMBL" id="SNZP01000006">
    <property type="protein sequence ID" value="TDR80015.1"/>
    <property type="molecule type" value="Genomic_DNA"/>
</dbReference>
<dbReference type="GO" id="GO:0005524">
    <property type="term" value="F:ATP binding"/>
    <property type="evidence" value="ECO:0007669"/>
    <property type="project" value="UniProtKB-UniRule"/>
</dbReference>
<dbReference type="SMART" id="SM00873">
    <property type="entry name" value="B3_4"/>
    <property type="match status" value="1"/>
</dbReference>
<keyword evidence="13 15" id="KW-0030">Aminoacyl-tRNA synthetase</keyword>
<dbReference type="InterPro" id="IPR041616">
    <property type="entry name" value="PheRS_beta_core"/>
</dbReference>
<comment type="similarity">
    <text evidence="2 15">Belongs to the phenylalanyl-tRNA synthetase beta subunit family. Type 1 subfamily.</text>
</comment>
<dbReference type="InterPro" id="IPR012340">
    <property type="entry name" value="NA-bd_OB-fold"/>
</dbReference>
<dbReference type="SMART" id="SM00896">
    <property type="entry name" value="FDX-ACB"/>
    <property type="match status" value="1"/>
</dbReference>
<feature type="binding site" evidence="15">
    <location>
        <position position="462"/>
    </location>
    <ligand>
        <name>Mg(2+)</name>
        <dbReference type="ChEBI" id="CHEBI:18420"/>
        <note>shared with alpha subunit</note>
    </ligand>
</feature>
<evidence type="ECO:0000256" key="16">
    <source>
        <dbReference type="PROSITE-ProRule" id="PRU00209"/>
    </source>
</evidence>
<dbReference type="Pfam" id="PF17759">
    <property type="entry name" value="tRNA_synthFbeta"/>
    <property type="match status" value="1"/>
</dbReference>
<protein>
    <recommendedName>
        <fullName evidence="15">Phenylalanine--tRNA ligase beta subunit</fullName>
        <ecNumber evidence="15">6.1.1.20</ecNumber>
    </recommendedName>
    <alternativeName>
        <fullName evidence="15">Phenylalanyl-tRNA synthetase beta subunit</fullName>
        <shortName evidence="15">PheRS</shortName>
    </alternativeName>
</protein>
<evidence type="ECO:0000256" key="15">
    <source>
        <dbReference type="HAMAP-Rule" id="MF_00283"/>
    </source>
</evidence>
<dbReference type="Gene3D" id="3.30.930.10">
    <property type="entry name" value="Bira Bifunctional Protein, Domain 2"/>
    <property type="match status" value="1"/>
</dbReference>
<dbReference type="GO" id="GO:0000049">
    <property type="term" value="F:tRNA binding"/>
    <property type="evidence" value="ECO:0007669"/>
    <property type="project" value="UniProtKB-UniRule"/>
</dbReference>
<gene>
    <name evidence="15" type="primary">pheT</name>
    <name evidence="20" type="ORF">DFP86_106156</name>
</gene>
<dbReference type="CDD" id="cd00769">
    <property type="entry name" value="PheRS_beta_core"/>
    <property type="match status" value="1"/>
</dbReference>
<dbReference type="AlphaFoldDB" id="A0A4R7B8A4"/>
<dbReference type="FunFam" id="3.50.40.10:FF:000001">
    <property type="entry name" value="Phenylalanine--tRNA ligase beta subunit"/>
    <property type="match status" value="1"/>
</dbReference>
<dbReference type="PROSITE" id="PS51447">
    <property type="entry name" value="FDX_ACB"/>
    <property type="match status" value="1"/>
</dbReference>
<dbReference type="Pfam" id="PF03483">
    <property type="entry name" value="B3_4"/>
    <property type="match status" value="1"/>
</dbReference>
<dbReference type="Proteomes" id="UP000295611">
    <property type="component" value="Unassembled WGS sequence"/>
</dbReference>
<dbReference type="NCBIfam" id="NF045760">
    <property type="entry name" value="YtpR"/>
    <property type="match status" value="1"/>
</dbReference>
<dbReference type="NCBIfam" id="TIGR00472">
    <property type="entry name" value="pheT_bact"/>
    <property type="match status" value="1"/>
</dbReference>
<evidence type="ECO:0000313" key="20">
    <source>
        <dbReference type="EMBL" id="TDR80015.1"/>
    </source>
</evidence>
<dbReference type="OrthoDB" id="9805455at2"/>
<evidence type="ECO:0000259" key="19">
    <source>
        <dbReference type="PROSITE" id="PS51483"/>
    </source>
</evidence>
<dbReference type="FunFam" id="3.30.930.10:FF:000022">
    <property type="entry name" value="Phenylalanine--tRNA ligase beta subunit"/>
    <property type="match status" value="1"/>
</dbReference>
<evidence type="ECO:0000256" key="13">
    <source>
        <dbReference type="ARBA" id="ARBA00023146"/>
    </source>
</evidence>
<evidence type="ECO:0000259" key="18">
    <source>
        <dbReference type="PROSITE" id="PS51447"/>
    </source>
</evidence>
<keyword evidence="7 15" id="KW-0479">Metal-binding</keyword>
<evidence type="ECO:0000256" key="8">
    <source>
        <dbReference type="ARBA" id="ARBA00022741"/>
    </source>
</evidence>
<feature type="binding site" evidence="15">
    <location>
        <position position="461"/>
    </location>
    <ligand>
        <name>Mg(2+)</name>
        <dbReference type="ChEBI" id="CHEBI:18420"/>
        <note>shared with alpha subunit</note>
    </ligand>
</feature>
<comment type="cofactor">
    <cofactor evidence="15">
        <name>Mg(2+)</name>
        <dbReference type="ChEBI" id="CHEBI:18420"/>
    </cofactor>
    <text evidence="15">Binds 2 magnesium ions per tetramer.</text>
</comment>
<keyword evidence="11 16" id="KW-0694">RNA-binding</keyword>
<evidence type="ECO:0000256" key="11">
    <source>
        <dbReference type="ARBA" id="ARBA00022884"/>
    </source>
</evidence>
<dbReference type="Gene3D" id="2.40.50.140">
    <property type="entry name" value="Nucleic acid-binding proteins"/>
    <property type="match status" value="1"/>
</dbReference>
<dbReference type="InterPro" id="IPR005146">
    <property type="entry name" value="B3/B4_tRNA-bd"/>
</dbReference>
<evidence type="ECO:0000256" key="7">
    <source>
        <dbReference type="ARBA" id="ARBA00022723"/>
    </source>
</evidence>
<dbReference type="Pfam" id="PF03484">
    <property type="entry name" value="B5"/>
    <property type="match status" value="1"/>
</dbReference>
<dbReference type="PROSITE" id="PS51483">
    <property type="entry name" value="B5"/>
    <property type="match status" value="1"/>
</dbReference>
<keyword evidence="21" id="KW-1185">Reference proteome</keyword>
<dbReference type="InterPro" id="IPR009061">
    <property type="entry name" value="DNA-bd_dom_put_sf"/>
</dbReference>
<dbReference type="CDD" id="cd02796">
    <property type="entry name" value="tRNA_bind_bactPheRS"/>
    <property type="match status" value="1"/>
</dbReference>
<evidence type="ECO:0000256" key="14">
    <source>
        <dbReference type="ARBA" id="ARBA00049255"/>
    </source>
</evidence>
<comment type="subunit">
    <text evidence="3 15">Tetramer of two alpha and two beta subunits.</text>
</comment>
<dbReference type="InterPro" id="IPR036690">
    <property type="entry name" value="Fdx_antiC-bd_sf"/>
</dbReference>
<dbReference type="Gene3D" id="3.50.40.10">
    <property type="entry name" value="Phenylalanyl-trna Synthetase, Chain B, domain 3"/>
    <property type="match status" value="1"/>
</dbReference>
<dbReference type="InterPro" id="IPR033714">
    <property type="entry name" value="tRNA_bind_bactPheRS"/>
</dbReference>
<sequence>MQFSEQWLRSWVDPSLSSEQLSYLLTMAGLEVEETAAAAPAFTGIVVAEVKEVVPHPNADRLRVTKVDAGTGELIQIVCGAPNVAVGLKVPCALPGAELPGDFKIKPTKMRGEVSNGMLCSGRELGVPDDVDGLLVLPHDAPVGSNIRDYLSLDDTLFTLKITPNRADCLSIRGIAREVAALTGAELKPVAIAPVKPAHDDSLPIRIDAPESCGRYLGRKIVGIDAAAKTPDWMKRRLERAGLRSISAVVDITNYILLEQGQPMHAFNADAIQGGIQVRMARPGEQLQCLNEKTVELDADFMVIADNERALAIAGVMGGQASSVDTQTRDIFLESAFFAPEAIAGRSRKLGFGSDSSYRYERGVDYQLQHAAMERATQLVLEICGGRPGPVKEAVGKLPAERGVRVRTERVNRVLGIRLSTEAIAAILRRLGLDFTALADGFAVNVPSFRFDIAIEEDLIEEVARVHGYDAIGAEVPRSGLRMLPLPEERRPREDLRLRVALRDYQEIVSYAFVDEAWERDLAGNADPVRLINPIAAQMSVMRSTLFGGLISTLSGNINRKQPRVRLFEIARVFLKQAESVEQPEKLAMLAWGSRQPEQWGSKTERVDFFDLKGDVEALLHPQRASFRKATHPALHPGRCAEVLIDGEVVGVFGELHPQWVQAYDLPNAPVLGELDFAALTRAARIAARPVSKFQAVRRDLALLVDEGIEVGAMLQTFADMSAPIVQQVALFDVYRGTGVEPGKKSLAFSVQLQDPAKTLTDEEIEEAVARLLNAAAERHGAQLRL</sequence>
<dbReference type="Gene3D" id="3.30.56.10">
    <property type="match status" value="2"/>
</dbReference>
<evidence type="ECO:0000256" key="12">
    <source>
        <dbReference type="ARBA" id="ARBA00022917"/>
    </source>
</evidence>
<keyword evidence="8 15" id="KW-0547">Nucleotide-binding</keyword>
<feature type="binding site" evidence="15">
    <location>
        <position position="452"/>
    </location>
    <ligand>
        <name>Mg(2+)</name>
        <dbReference type="ChEBI" id="CHEBI:18420"/>
        <note>shared with alpha subunit</note>
    </ligand>
</feature>
<comment type="subcellular location">
    <subcellularLocation>
        <location evidence="1 15">Cytoplasm</location>
    </subcellularLocation>
</comment>
<evidence type="ECO:0000256" key="4">
    <source>
        <dbReference type="ARBA" id="ARBA00022490"/>
    </source>
</evidence>
<keyword evidence="9 15" id="KW-0067">ATP-binding</keyword>
<keyword evidence="6 15" id="KW-0436">Ligase</keyword>
<organism evidence="20 21">
    <name type="scientific">Paludibacterium purpuratum</name>
    <dbReference type="NCBI Taxonomy" id="1144873"/>
    <lineage>
        <taxon>Bacteria</taxon>
        <taxon>Pseudomonadati</taxon>
        <taxon>Pseudomonadota</taxon>
        <taxon>Betaproteobacteria</taxon>
        <taxon>Neisseriales</taxon>
        <taxon>Chromobacteriaceae</taxon>
        <taxon>Paludibacterium</taxon>
    </lineage>
</organism>
<dbReference type="SUPFAM" id="SSF55681">
    <property type="entry name" value="Class II aaRS and biotin synthetases"/>
    <property type="match status" value="1"/>
</dbReference>
<evidence type="ECO:0000313" key="21">
    <source>
        <dbReference type="Proteomes" id="UP000295611"/>
    </source>
</evidence>
<dbReference type="Pfam" id="PF03147">
    <property type="entry name" value="FDX-ACB"/>
    <property type="match status" value="1"/>
</dbReference>
<feature type="binding site" evidence="15">
    <location>
        <position position="458"/>
    </location>
    <ligand>
        <name>Mg(2+)</name>
        <dbReference type="ChEBI" id="CHEBI:18420"/>
        <note>shared with alpha subunit</note>
    </ligand>
</feature>
<dbReference type="PANTHER" id="PTHR10947:SF0">
    <property type="entry name" value="PHENYLALANINE--TRNA LIGASE BETA SUBUNIT"/>
    <property type="match status" value="1"/>
</dbReference>
<evidence type="ECO:0000256" key="1">
    <source>
        <dbReference type="ARBA" id="ARBA00004496"/>
    </source>
</evidence>
<dbReference type="EC" id="6.1.1.20" evidence="15"/>
<dbReference type="SUPFAM" id="SSF46955">
    <property type="entry name" value="Putative DNA-binding domain"/>
    <property type="match status" value="1"/>
</dbReference>
<feature type="domain" description="FDX-ACB" evidence="18">
    <location>
        <begin position="692"/>
        <end position="785"/>
    </location>
</feature>
<comment type="catalytic activity">
    <reaction evidence="14 15">
        <text>tRNA(Phe) + L-phenylalanine + ATP = L-phenylalanyl-tRNA(Phe) + AMP + diphosphate + H(+)</text>
        <dbReference type="Rhea" id="RHEA:19413"/>
        <dbReference type="Rhea" id="RHEA-COMP:9668"/>
        <dbReference type="Rhea" id="RHEA-COMP:9699"/>
        <dbReference type="ChEBI" id="CHEBI:15378"/>
        <dbReference type="ChEBI" id="CHEBI:30616"/>
        <dbReference type="ChEBI" id="CHEBI:33019"/>
        <dbReference type="ChEBI" id="CHEBI:58095"/>
        <dbReference type="ChEBI" id="CHEBI:78442"/>
        <dbReference type="ChEBI" id="CHEBI:78531"/>
        <dbReference type="ChEBI" id="CHEBI:456215"/>
        <dbReference type="EC" id="6.1.1.20"/>
    </reaction>
</comment>
<accession>A0A4R7B8A4</accession>
<keyword evidence="10 15" id="KW-0460">Magnesium</keyword>
<dbReference type="InterPro" id="IPR005147">
    <property type="entry name" value="tRNA_synthase_B5-dom"/>
</dbReference>
<dbReference type="SUPFAM" id="SSF50249">
    <property type="entry name" value="Nucleic acid-binding proteins"/>
    <property type="match status" value="1"/>
</dbReference>
<keyword evidence="5 16" id="KW-0820">tRNA-binding</keyword>
<dbReference type="RefSeq" id="WP_133680314.1">
    <property type="nucleotide sequence ID" value="NZ_SNZP01000006.1"/>
</dbReference>
<dbReference type="Pfam" id="PF01588">
    <property type="entry name" value="tRNA_bind"/>
    <property type="match status" value="1"/>
</dbReference>
<dbReference type="GO" id="GO:0004826">
    <property type="term" value="F:phenylalanine-tRNA ligase activity"/>
    <property type="evidence" value="ECO:0007669"/>
    <property type="project" value="UniProtKB-UniRule"/>
</dbReference>
<evidence type="ECO:0000256" key="3">
    <source>
        <dbReference type="ARBA" id="ARBA00011209"/>
    </source>
</evidence>